<protein>
    <recommendedName>
        <fullName evidence="5">3-deoxy-8-phosphooctulonate synthase</fullName>
        <ecNumber evidence="5">2.5.1.55</ecNumber>
    </recommendedName>
</protein>
<dbReference type="EC" id="2.5.1.55" evidence="5"/>
<evidence type="ECO:0000256" key="2">
    <source>
        <dbReference type="ARBA" id="ARBA00004756"/>
    </source>
</evidence>
<dbReference type="InterPro" id="IPR006218">
    <property type="entry name" value="DAHP1/KDSA"/>
</dbReference>
<dbReference type="NCBIfam" id="TIGR01362">
    <property type="entry name" value="KDO8P_synth"/>
    <property type="match status" value="1"/>
</dbReference>
<evidence type="ECO:0000313" key="11">
    <source>
        <dbReference type="EMBL" id="AGB29206.1"/>
    </source>
</evidence>
<feature type="region of interest" description="Disordered" evidence="9">
    <location>
        <begin position="1"/>
        <end position="28"/>
    </location>
</feature>
<dbReference type="EMBL" id="CP003369">
    <property type="protein sequence ID" value="AGB29206.1"/>
    <property type="molecule type" value="Genomic_DNA"/>
</dbReference>
<comment type="pathway">
    <text evidence="2">Bacterial outer membrane biogenesis; lipopolysaccharide biosynthesis.</text>
</comment>
<reference evidence="11" key="2">
    <citation type="submission" date="2012-02" db="EMBL/GenBank/DDBJ databases">
        <title>Complete sequence of chromosome 2 of Prevotella dentalis DSM 3688.</title>
        <authorList>
            <consortium name="US DOE Joint Genome Institute (JGI-PGF)"/>
            <person name="Lucas S."/>
            <person name="Copeland A."/>
            <person name="Lapidus A."/>
            <person name="Glavina del Rio T."/>
            <person name="Dalin E."/>
            <person name="Tice H."/>
            <person name="Bruce D."/>
            <person name="Goodwin L."/>
            <person name="Pitluck S."/>
            <person name="Peters L."/>
            <person name="Mikhailova N."/>
            <person name="Chertkov O."/>
            <person name="Kyrpides N."/>
            <person name="Mavromatis K."/>
            <person name="Ivanova N."/>
            <person name="Brettin T."/>
            <person name="Detter J.C."/>
            <person name="Han C."/>
            <person name="Larimer F."/>
            <person name="Land M."/>
            <person name="Hauser L."/>
            <person name="Markowitz V."/>
            <person name="Cheng J.-F."/>
            <person name="Hugenholtz P."/>
            <person name="Woyke T."/>
            <person name="Wu D."/>
            <person name="Gronow S."/>
            <person name="Wellnitz S."/>
            <person name="Brambilla E."/>
            <person name="Klenk H.-P."/>
            <person name="Eisen J.A."/>
        </authorList>
    </citation>
    <scope>NUCLEOTIDE SEQUENCE [LARGE SCALE GENOMIC DNA]</scope>
    <source>
        <strain evidence="11">DSM 3688</strain>
    </source>
</reference>
<dbReference type="GO" id="GO:0009103">
    <property type="term" value="P:lipopolysaccharide biosynthetic process"/>
    <property type="evidence" value="ECO:0007669"/>
    <property type="project" value="UniProtKB-UniPathway"/>
</dbReference>
<reference evidence="12 13" key="1">
    <citation type="submission" date="2011-04" db="EMBL/GenBank/DDBJ databases">
        <authorList>
            <person name="Muzny D."/>
            <person name="Qin X."/>
            <person name="Deng J."/>
            <person name="Jiang H."/>
            <person name="Liu Y."/>
            <person name="Qu J."/>
            <person name="Song X.-Z."/>
            <person name="Zhang L."/>
            <person name="Thornton R."/>
            <person name="Coyle M."/>
            <person name="Francisco L."/>
            <person name="Jackson L."/>
            <person name="Javaid M."/>
            <person name="Korchina V."/>
            <person name="Kovar C."/>
            <person name="Mata R."/>
            <person name="Mathew T."/>
            <person name="Ngo R."/>
            <person name="Nguyen L."/>
            <person name="Nguyen N."/>
            <person name="Okwuonu G."/>
            <person name="Ongeri F."/>
            <person name="Pham C."/>
            <person name="Simmons D."/>
            <person name="Wilczek-Boney K."/>
            <person name="Hale W."/>
            <person name="Jakkamsetti A."/>
            <person name="Pham P."/>
            <person name="Ruth R."/>
            <person name="San Lucas F."/>
            <person name="Warren J."/>
            <person name="Zhang J."/>
            <person name="Zhao Z."/>
            <person name="Zhou C."/>
            <person name="Zhu D."/>
            <person name="Lee S."/>
            <person name="Bess C."/>
            <person name="Blankenburg K."/>
            <person name="Forbes L."/>
            <person name="Fu Q."/>
            <person name="Gubbala S."/>
            <person name="Hirani K."/>
            <person name="Jayaseelan J.C."/>
            <person name="Lara F."/>
            <person name="Munidasa M."/>
            <person name="Palculict T."/>
            <person name="Patil S."/>
            <person name="Pu L.-L."/>
            <person name="Saada N."/>
            <person name="Tang L."/>
            <person name="Weissenberger G."/>
            <person name="Zhu Y."/>
            <person name="Hemphill L."/>
            <person name="Shang Y."/>
            <person name="Youmans B."/>
            <person name="Ayvaz T."/>
            <person name="Ross M."/>
            <person name="Santibanez J."/>
            <person name="Aqrawi P."/>
            <person name="Gross S."/>
            <person name="Joshi V."/>
            <person name="Fowler G."/>
            <person name="Nazareth L."/>
            <person name="Reid J."/>
            <person name="Worley K."/>
            <person name="Petrosino J."/>
            <person name="Highlander S."/>
            <person name="Gibbs R."/>
        </authorList>
    </citation>
    <scope>NUCLEOTIDE SEQUENCE [LARGE SCALE GENOMIC DNA]</scope>
    <source>
        <strain evidence="12 13">DSM 3688</strain>
    </source>
</reference>
<dbReference type="SUPFAM" id="SSF51569">
    <property type="entry name" value="Aldolase"/>
    <property type="match status" value="1"/>
</dbReference>
<dbReference type="STRING" id="908937.Prede_1924"/>
<dbReference type="Gene3D" id="3.20.20.70">
    <property type="entry name" value="Aldolase class I"/>
    <property type="match status" value="1"/>
</dbReference>
<dbReference type="OrthoDB" id="9776934at2"/>
<evidence type="ECO:0000313" key="13">
    <source>
        <dbReference type="Proteomes" id="UP000007820"/>
    </source>
</evidence>
<dbReference type="GO" id="GO:0008676">
    <property type="term" value="F:3-deoxy-8-phosphooctulonate synthase activity"/>
    <property type="evidence" value="ECO:0007669"/>
    <property type="project" value="UniProtKB-EC"/>
</dbReference>
<dbReference type="eggNOG" id="COG2877">
    <property type="taxonomic scope" value="Bacteria"/>
</dbReference>
<evidence type="ECO:0000256" key="9">
    <source>
        <dbReference type="SAM" id="MobiDB-lite"/>
    </source>
</evidence>
<keyword evidence="6" id="KW-0963">Cytoplasm</keyword>
<evidence type="ECO:0000313" key="14">
    <source>
        <dbReference type="Proteomes" id="UP000010862"/>
    </source>
</evidence>
<dbReference type="AlphaFoldDB" id="F9D5H3"/>
<name>F9D5H3_PREDD</name>
<evidence type="ECO:0000256" key="5">
    <source>
        <dbReference type="ARBA" id="ARBA00012693"/>
    </source>
</evidence>
<dbReference type="UniPathway" id="UPA00030"/>
<dbReference type="NCBIfam" id="NF003543">
    <property type="entry name" value="PRK05198.1"/>
    <property type="match status" value="1"/>
</dbReference>
<sequence>MGKRLAFTASAPPFPQPSPATAGTAPRNTTRMPCKMKHEQMKEQQPILIAGPCVIESAELLDTVASRLTAINRRLGTDIIFKASFDKANRTSLHSFRGPGLERGLQMLADVRQRHQLRITTDIHEAWQAKAAGEVCDVLQIPAFLCRQTDLLVAAARTGRIVNIKKAQFLSGRDMVYPVQKARESGAREVWLTERGNCFGYNNLVVDFRNIPDMLELVPTVVMDCTHSVQRPSAGDGKTVGDRKFVPAMALAAKAFGATGFFFEVHPDPDRGLSDAANMLELDKLESLISQLL</sequence>
<evidence type="ECO:0000256" key="6">
    <source>
        <dbReference type="ARBA" id="ARBA00022490"/>
    </source>
</evidence>
<dbReference type="Proteomes" id="UP000010862">
    <property type="component" value="Chromosome 2"/>
</dbReference>
<dbReference type="EMBL" id="AFPW01000035">
    <property type="protein sequence ID" value="EGQ13125.1"/>
    <property type="molecule type" value="Genomic_DNA"/>
</dbReference>
<dbReference type="GO" id="GO:0005737">
    <property type="term" value="C:cytoplasm"/>
    <property type="evidence" value="ECO:0007669"/>
    <property type="project" value="UniProtKB-SubCell"/>
</dbReference>
<accession>F9D5H3</accession>
<evidence type="ECO:0000256" key="3">
    <source>
        <dbReference type="ARBA" id="ARBA00004845"/>
    </source>
</evidence>
<evidence type="ECO:0000256" key="1">
    <source>
        <dbReference type="ARBA" id="ARBA00004496"/>
    </source>
</evidence>
<evidence type="ECO:0000259" key="10">
    <source>
        <dbReference type="Pfam" id="PF00793"/>
    </source>
</evidence>
<dbReference type="InterPro" id="IPR013785">
    <property type="entry name" value="Aldolase_TIM"/>
</dbReference>
<comment type="pathway">
    <text evidence="3">Carbohydrate biosynthesis; 3-deoxy-D-manno-octulosonate biosynthesis; 3-deoxy-D-manno-octulosonate from D-ribulose 5-phosphate: step 2/3.</text>
</comment>
<comment type="similarity">
    <text evidence="4">Belongs to the KdsA family.</text>
</comment>
<evidence type="ECO:0000256" key="7">
    <source>
        <dbReference type="ARBA" id="ARBA00022679"/>
    </source>
</evidence>
<dbReference type="InterPro" id="IPR006269">
    <property type="entry name" value="KDO8P_synthase"/>
</dbReference>
<evidence type="ECO:0000313" key="12">
    <source>
        <dbReference type="EMBL" id="EGQ13125.1"/>
    </source>
</evidence>
<keyword evidence="7 12" id="KW-0808">Transferase</keyword>
<feature type="domain" description="DAHP synthetase I/KDSA" evidence="10">
    <location>
        <begin position="42"/>
        <end position="288"/>
    </location>
</feature>
<feature type="compositionally biased region" description="Low complexity" evidence="9">
    <location>
        <begin position="1"/>
        <end position="11"/>
    </location>
</feature>
<dbReference type="HOGENOM" id="CLU_036666_0_0_10"/>
<dbReference type="Proteomes" id="UP000007820">
    <property type="component" value="Unassembled WGS sequence"/>
</dbReference>
<comment type="subcellular location">
    <subcellularLocation>
        <location evidence="1">Cytoplasm</location>
    </subcellularLocation>
</comment>
<keyword evidence="14" id="KW-1185">Reference proteome</keyword>
<proteinExistence type="inferred from homology"/>
<dbReference type="PATRIC" id="fig|908937.9.peg.2047"/>
<evidence type="ECO:0000256" key="8">
    <source>
        <dbReference type="ARBA" id="ARBA00049112"/>
    </source>
</evidence>
<organism evidence="12 13">
    <name type="scientific">Prevotella dentalis (strain ATCC 49559 / DSM 3688 / JCM 13448 / NCTC 12043 / ES 2772)</name>
    <name type="common">Mitsuokella dentalis</name>
    <dbReference type="NCBI Taxonomy" id="908937"/>
    <lineage>
        <taxon>Bacteria</taxon>
        <taxon>Pseudomonadati</taxon>
        <taxon>Bacteroidota</taxon>
        <taxon>Bacteroidia</taxon>
        <taxon>Bacteroidales</taxon>
        <taxon>Prevotellaceae</taxon>
        <taxon>Prevotella</taxon>
    </lineage>
</organism>
<dbReference type="UniPathway" id="UPA00357">
    <property type="reaction ID" value="UER00474"/>
</dbReference>
<dbReference type="PANTHER" id="PTHR21057">
    <property type="entry name" value="PHOSPHO-2-DEHYDRO-3-DEOXYHEPTONATE ALDOLASE"/>
    <property type="match status" value="1"/>
</dbReference>
<dbReference type="Pfam" id="PF00793">
    <property type="entry name" value="DAHP_synth_1"/>
    <property type="match status" value="1"/>
</dbReference>
<dbReference type="KEGG" id="pdt:Prede_1924"/>
<comment type="catalytic activity">
    <reaction evidence="8">
        <text>D-arabinose 5-phosphate + phosphoenolpyruvate + H2O = 3-deoxy-alpha-D-manno-2-octulosonate-8-phosphate + phosphate</text>
        <dbReference type="Rhea" id="RHEA:14053"/>
        <dbReference type="ChEBI" id="CHEBI:15377"/>
        <dbReference type="ChEBI" id="CHEBI:43474"/>
        <dbReference type="ChEBI" id="CHEBI:57693"/>
        <dbReference type="ChEBI" id="CHEBI:58702"/>
        <dbReference type="ChEBI" id="CHEBI:85985"/>
        <dbReference type="EC" id="2.5.1.55"/>
    </reaction>
</comment>
<evidence type="ECO:0000256" key="4">
    <source>
        <dbReference type="ARBA" id="ARBA00010499"/>
    </source>
</evidence>
<gene>
    <name evidence="12" type="primary">kdsA</name>
    <name evidence="11" type="ordered locus">Prede_1924</name>
    <name evidence="12" type="ORF">HMPREF9136_2101</name>
</gene>